<proteinExistence type="predicted"/>
<dbReference type="Pfam" id="PF11692">
    <property type="entry name" value="DUF3289"/>
    <property type="match status" value="1"/>
</dbReference>
<dbReference type="RefSeq" id="WP_212813580.1">
    <property type="nucleotide sequence ID" value="NZ_AP024329.1"/>
</dbReference>
<evidence type="ECO:0000313" key="2">
    <source>
        <dbReference type="Proteomes" id="UP000677515"/>
    </source>
</evidence>
<sequence>MTALQWPCTLFKTQKRMDDYNAPDMQYGDLTQEQLKKNFLLTTVSERVDPYALKKITAFNRPQSMFAGSRRETDGETISRSECARIMFDEFRSLSHTFSIYGPYRHLIGNMITHMQNANGAAFTSMILDAALKEQILRDTTKNSTRLRIEKVLEDKINWEEKNYPSEAKGELIEAIAGGKLPKFDRLQDVFNGMSITVHDTWATQITLKALQIDNERYHAVLHYKVQDHFGLDTLDISKSKFKQFHFFRLWFVLQRYNKFGFKPFMTNMEATVDIVGRRNEIKN</sequence>
<dbReference type="Proteomes" id="UP000677515">
    <property type="component" value="Chromosome"/>
</dbReference>
<dbReference type="EMBL" id="AP024329">
    <property type="protein sequence ID" value="BCQ32896.1"/>
    <property type="molecule type" value="Genomic_DNA"/>
</dbReference>
<dbReference type="NCBIfam" id="TIGR03034">
    <property type="entry name" value="YPO3983 family protein"/>
    <property type="match status" value="1"/>
</dbReference>
<evidence type="ECO:0008006" key="3">
    <source>
        <dbReference type="Google" id="ProtNLM"/>
    </source>
</evidence>
<name>A0ABM7MUL0_ERWRD</name>
<accession>A0ABM7MUL0</accession>
<gene>
    <name evidence="1" type="ORF">ERHA53_02390</name>
</gene>
<keyword evidence="2" id="KW-1185">Reference proteome</keyword>
<dbReference type="InterPro" id="IPR017483">
    <property type="entry name" value="CHP03034"/>
</dbReference>
<organism evidence="1 2">
    <name type="scientific">Erwinia rhapontici</name>
    <name type="common">Pectobacterium rhapontici</name>
    <dbReference type="NCBI Taxonomy" id="55212"/>
    <lineage>
        <taxon>Bacteria</taxon>
        <taxon>Pseudomonadati</taxon>
        <taxon>Pseudomonadota</taxon>
        <taxon>Gammaproteobacteria</taxon>
        <taxon>Enterobacterales</taxon>
        <taxon>Erwiniaceae</taxon>
        <taxon>Erwinia</taxon>
    </lineage>
</organism>
<protein>
    <recommendedName>
        <fullName evidence="3">DUF3289 family protein</fullName>
    </recommendedName>
</protein>
<evidence type="ECO:0000313" key="1">
    <source>
        <dbReference type="EMBL" id="BCQ32896.1"/>
    </source>
</evidence>
<reference evidence="1 2" key="1">
    <citation type="submission" date="2021-01" db="EMBL/GenBank/DDBJ databases">
        <title>Complete genome sequence of Erwinia rhapontici MAFF 311153.</title>
        <authorList>
            <person name="Morohoshi T."/>
            <person name="Someya N."/>
        </authorList>
    </citation>
    <scope>NUCLEOTIDE SEQUENCE [LARGE SCALE GENOMIC DNA]</scope>
    <source>
        <strain evidence="1 2">MAFF 311153</strain>
    </source>
</reference>